<accession>A0A8H3YUV2</accession>
<protein>
    <submittedName>
        <fullName evidence="1">Uncharacterized protein</fullName>
    </submittedName>
</protein>
<dbReference type="AlphaFoldDB" id="A0A8H3YUV2"/>
<gene>
    <name evidence="1" type="ORF">EG328_006106</name>
</gene>
<organism evidence="1 2">
    <name type="scientific">Venturia inaequalis</name>
    <name type="common">Apple scab fungus</name>
    <dbReference type="NCBI Taxonomy" id="5025"/>
    <lineage>
        <taxon>Eukaryota</taxon>
        <taxon>Fungi</taxon>
        <taxon>Dikarya</taxon>
        <taxon>Ascomycota</taxon>
        <taxon>Pezizomycotina</taxon>
        <taxon>Dothideomycetes</taxon>
        <taxon>Pleosporomycetidae</taxon>
        <taxon>Venturiales</taxon>
        <taxon>Venturiaceae</taxon>
        <taxon>Venturia</taxon>
    </lineage>
</organism>
<comment type="caution">
    <text evidence="1">The sequence shown here is derived from an EMBL/GenBank/DDBJ whole genome shotgun (WGS) entry which is preliminary data.</text>
</comment>
<name>A0A8H3YUV2_VENIN</name>
<sequence length="153" mass="17635">MLCGIAVLDYFGYIVGLSIVSIAERWTRYRNLGTRYSKIKPENSLLRMGGKNHTSWPPEYVENGYADLRRLSGRSFCYIWQLGAAAYEFTTARELRKTINENGSSQAGDYFIEGYGDIHAITQKITKTRPEERMKDESLKASLNKQMRARNYE</sequence>
<reference evidence="1 2" key="1">
    <citation type="submission" date="2018-12" db="EMBL/GenBank/DDBJ databases">
        <title>Venturia inaequalis Genome Resource.</title>
        <authorList>
            <person name="Lichtner F.J."/>
        </authorList>
    </citation>
    <scope>NUCLEOTIDE SEQUENCE [LARGE SCALE GENOMIC DNA]</scope>
    <source>
        <strain evidence="1 2">120213</strain>
    </source>
</reference>
<dbReference type="Proteomes" id="UP000447873">
    <property type="component" value="Unassembled WGS sequence"/>
</dbReference>
<evidence type="ECO:0000313" key="1">
    <source>
        <dbReference type="EMBL" id="KAE9970737.1"/>
    </source>
</evidence>
<dbReference type="EMBL" id="WNWS01000322">
    <property type="protein sequence ID" value="KAE9970737.1"/>
    <property type="molecule type" value="Genomic_DNA"/>
</dbReference>
<evidence type="ECO:0000313" key="2">
    <source>
        <dbReference type="Proteomes" id="UP000447873"/>
    </source>
</evidence>
<proteinExistence type="predicted"/>